<feature type="transmembrane region" description="Helical" evidence="1">
    <location>
        <begin position="76"/>
        <end position="92"/>
    </location>
</feature>
<dbReference type="OrthoDB" id="45797at2759"/>
<feature type="transmembrane region" description="Helical" evidence="1">
    <location>
        <begin position="220"/>
        <end position="243"/>
    </location>
</feature>
<dbReference type="RefSeq" id="XP_020080787.1">
    <property type="nucleotide sequence ID" value="XM_020225198.1"/>
</dbReference>
<dbReference type="Pfam" id="PF05684">
    <property type="entry name" value="DUF819"/>
    <property type="match status" value="1"/>
</dbReference>
<feature type="transmembrane region" description="Helical" evidence="1">
    <location>
        <begin position="330"/>
        <end position="349"/>
    </location>
</feature>
<reference evidence="3" key="2">
    <citation type="submission" date="2025-08" db="UniProtKB">
        <authorList>
            <consortium name="RefSeq"/>
        </authorList>
    </citation>
    <scope>IDENTIFICATION</scope>
    <source>
        <tissue evidence="3">Leaf</tissue>
    </source>
</reference>
<feature type="transmembrane region" description="Helical" evidence="1">
    <location>
        <begin position="272"/>
        <end position="292"/>
    </location>
</feature>
<accession>A0A6P5ECA1</accession>
<keyword evidence="1" id="KW-0472">Membrane</keyword>
<dbReference type="AlphaFoldDB" id="A0A6P5ECA1"/>
<name>A0A6P5ECA1_ANACO</name>
<evidence type="ECO:0000313" key="2">
    <source>
        <dbReference type="Proteomes" id="UP000515123"/>
    </source>
</evidence>
<dbReference type="PANTHER" id="PTHR34289:SF3">
    <property type="entry name" value="PROTEIN, PUTATIVE (DUF819)-RELATED"/>
    <property type="match status" value="1"/>
</dbReference>
<sequence length="444" mass="45696">MASSFSSSSPLLFHFAPVRFAAAPVHLPVRFTPPNRSSSATAGAAARRNRIRPVSSSSSAAASAFATPLISPHDQWGTWAAAFAAAAFGIWSERTKLGSTLSGALVSTLVGLAASSAGIIPADAPAYGVVLEYLLPLAVPLLLFNADLRRVVRSTGAMLLAFLIGSVATIIGTVVAYLLIPMRSLGQDSWKIAAALMSSYIGGTVNFVAVSEALGVSPSVLAAGVAVDNVICAVYFTLLFALASKVPPEATTLLNFRVQLDSESKRENKLPVLESATAIAVSFAICKVAAYITNKLGTQGGILPCVTAIVVAMAILFPSQIGALAPAGEAMALILMQVFFAVVGANGSISNALTTAPSIFLFASVQVLVHLIVILGVGRLLRFDLKLLLIASNANIGGPTTACAMATAKGWSSMIIPGILAGIFGIAIATFLGIGFGLFVLRHI</sequence>
<feature type="transmembrane region" description="Helical" evidence="1">
    <location>
        <begin position="99"/>
        <end position="120"/>
    </location>
</feature>
<feature type="transmembrane region" description="Helical" evidence="1">
    <location>
        <begin position="126"/>
        <end position="144"/>
    </location>
</feature>
<feature type="transmembrane region" description="Helical" evidence="1">
    <location>
        <begin position="355"/>
        <end position="375"/>
    </location>
</feature>
<proteinExistence type="predicted"/>
<keyword evidence="1" id="KW-0812">Transmembrane</keyword>
<keyword evidence="2" id="KW-1185">Reference proteome</keyword>
<dbReference type="PANTHER" id="PTHR34289">
    <property type="entry name" value="PROTEIN, PUTATIVE (DUF819)-RELATED"/>
    <property type="match status" value="1"/>
</dbReference>
<feature type="transmembrane region" description="Helical" evidence="1">
    <location>
        <begin position="414"/>
        <end position="441"/>
    </location>
</feature>
<keyword evidence="1" id="KW-1133">Transmembrane helix</keyword>
<dbReference type="GeneID" id="109704460"/>
<feature type="transmembrane region" description="Helical" evidence="1">
    <location>
        <begin position="298"/>
        <end position="318"/>
    </location>
</feature>
<protein>
    <submittedName>
        <fullName evidence="3">Uncharacterized protein LOC109704460</fullName>
    </submittedName>
</protein>
<reference evidence="2" key="1">
    <citation type="journal article" date="2015" name="Nat. Genet.">
        <title>The pineapple genome and the evolution of CAM photosynthesis.</title>
        <authorList>
            <person name="Ming R."/>
            <person name="VanBuren R."/>
            <person name="Wai C.M."/>
            <person name="Tang H."/>
            <person name="Schatz M.C."/>
            <person name="Bowers J.E."/>
            <person name="Lyons E."/>
            <person name="Wang M.L."/>
            <person name="Chen J."/>
            <person name="Biggers E."/>
            <person name="Zhang J."/>
            <person name="Huang L."/>
            <person name="Zhang L."/>
            <person name="Miao W."/>
            <person name="Zhang J."/>
            <person name="Ye Z."/>
            <person name="Miao C."/>
            <person name="Lin Z."/>
            <person name="Wang H."/>
            <person name="Zhou H."/>
            <person name="Yim W.C."/>
            <person name="Priest H.D."/>
            <person name="Zheng C."/>
            <person name="Woodhouse M."/>
            <person name="Edger P.P."/>
            <person name="Guyot R."/>
            <person name="Guo H.B."/>
            <person name="Guo H."/>
            <person name="Zheng G."/>
            <person name="Singh R."/>
            <person name="Sharma A."/>
            <person name="Min X."/>
            <person name="Zheng Y."/>
            <person name="Lee H."/>
            <person name="Gurtowski J."/>
            <person name="Sedlazeck F.J."/>
            <person name="Harkess A."/>
            <person name="McKain M.R."/>
            <person name="Liao Z."/>
            <person name="Fang J."/>
            <person name="Liu J."/>
            <person name="Zhang X."/>
            <person name="Zhang Q."/>
            <person name="Hu W."/>
            <person name="Qin Y."/>
            <person name="Wang K."/>
            <person name="Chen L.Y."/>
            <person name="Shirley N."/>
            <person name="Lin Y.R."/>
            <person name="Liu L.Y."/>
            <person name="Hernandez A.G."/>
            <person name="Wright C.L."/>
            <person name="Bulone V."/>
            <person name="Tuskan G.A."/>
            <person name="Heath K."/>
            <person name="Zee F."/>
            <person name="Moore P.H."/>
            <person name="Sunkar R."/>
            <person name="Leebens-Mack J.H."/>
            <person name="Mockler T."/>
            <person name="Bennetzen J.L."/>
            <person name="Freeling M."/>
            <person name="Sankoff D."/>
            <person name="Paterson A.H."/>
            <person name="Zhu X."/>
            <person name="Yang X."/>
            <person name="Smith J.A."/>
            <person name="Cushman J.C."/>
            <person name="Paull R.E."/>
            <person name="Yu Q."/>
        </authorList>
    </citation>
    <scope>NUCLEOTIDE SEQUENCE [LARGE SCALE GENOMIC DNA]</scope>
    <source>
        <strain evidence="2">cv. F153</strain>
    </source>
</reference>
<gene>
    <name evidence="3" type="primary">LOC109704460</name>
</gene>
<evidence type="ECO:0000256" key="1">
    <source>
        <dbReference type="SAM" id="Phobius"/>
    </source>
</evidence>
<dbReference type="InterPro" id="IPR008537">
    <property type="entry name" value="DUF819"/>
</dbReference>
<feature type="transmembrane region" description="Helical" evidence="1">
    <location>
        <begin position="156"/>
        <end position="180"/>
    </location>
</feature>
<organism evidence="2 3">
    <name type="scientific">Ananas comosus</name>
    <name type="common">Pineapple</name>
    <name type="synonym">Ananas ananas</name>
    <dbReference type="NCBI Taxonomy" id="4615"/>
    <lineage>
        <taxon>Eukaryota</taxon>
        <taxon>Viridiplantae</taxon>
        <taxon>Streptophyta</taxon>
        <taxon>Embryophyta</taxon>
        <taxon>Tracheophyta</taxon>
        <taxon>Spermatophyta</taxon>
        <taxon>Magnoliopsida</taxon>
        <taxon>Liliopsida</taxon>
        <taxon>Poales</taxon>
        <taxon>Bromeliaceae</taxon>
        <taxon>Bromelioideae</taxon>
        <taxon>Ananas</taxon>
    </lineage>
</organism>
<evidence type="ECO:0000313" key="3">
    <source>
        <dbReference type="RefSeq" id="XP_020080787.1"/>
    </source>
</evidence>
<dbReference type="Proteomes" id="UP000515123">
    <property type="component" value="Unplaced"/>
</dbReference>